<protein>
    <submittedName>
        <fullName evidence="2">Uncharacterized protein</fullName>
    </submittedName>
</protein>
<keyword evidence="3" id="KW-1185">Reference proteome</keyword>
<evidence type="ECO:0000256" key="1">
    <source>
        <dbReference type="SAM" id="MobiDB-lite"/>
    </source>
</evidence>
<feature type="non-terminal residue" evidence="2">
    <location>
        <position position="1"/>
    </location>
</feature>
<gene>
    <name evidence="2" type="ORF">M9458_042214</name>
</gene>
<evidence type="ECO:0000313" key="2">
    <source>
        <dbReference type="EMBL" id="KAL0162818.1"/>
    </source>
</evidence>
<dbReference type="EMBL" id="JAMKFB020000021">
    <property type="protein sequence ID" value="KAL0162818.1"/>
    <property type="molecule type" value="Genomic_DNA"/>
</dbReference>
<dbReference type="AlphaFoldDB" id="A0ABD0NLF6"/>
<organism evidence="2 3">
    <name type="scientific">Cirrhinus mrigala</name>
    <name type="common">Mrigala</name>
    <dbReference type="NCBI Taxonomy" id="683832"/>
    <lineage>
        <taxon>Eukaryota</taxon>
        <taxon>Metazoa</taxon>
        <taxon>Chordata</taxon>
        <taxon>Craniata</taxon>
        <taxon>Vertebrata</taxon>
        <taxon>Euteleostomi</taxon>
        <taxon>Actinopterygii</taxon>
        <taxon>Neopterygii</taxon>
        <taxon>Teleostei</taxon>
        <taxon>Ostariophysi</taxon>
        <taxon>Cypriniformes</taxon>
        <taxon>Cyprinidae</taxon>
        <taxon>Labeoninae</taxon>
        <taxon>Labeonini</taxon>
        <taxon>Cirrhinus</taxon>
    </lineage>
</organism>
<feature type="non-terminal residue" evidence="2">
    <location>
        <position position="215"/>
    </location>
</feature>
<feature type="compositionally biased region" description="Basic and acidic residues" evidence="1">
    <location>
        <begin position="27"/>
        <end position="37"/>
    </location>
</feature>
<sequence length="215" mass="22605">TDMLTCPRFSLHRSPLSPLAPVSKSNPKRDSVPKSCHERISVPECSPESLEAHKCPLSHPLLPPPLLSSGSPSAHPQPNIHAVGSPRVCQSPSASCSSLRLVPPVISLAPPGSFLAPPSVVSTLDSVCRPPPEPSPERAPVSTSSPERAPAPKLIPERAHVLMTSPKRAPVPKSSRERASVPKSGPERAAVPMSGQGRAVAATQAQGWLLFPQGY</sequence>
<reference evidence="2 3" key="1">
    <citation type="submission" date="2024-05" db="EMBL/GenBank/DDBJ databases">
        <title>Genome sequencing and assembly of Indian major carp, Cirrhinus mrigala (Hamilton, 1822).</title>
        <authorList>
            <person name="Mohindra V."/>
            <person name="Chowdhury L.M."/>
            <person name="Lal K."/>
            <person name="Jena J.K."/>
        </authorList>
    </citation>
    <scope>NUCLEOTIDE SEQUENCE [LARGE SCALE GENOMIC DNA]</scope>
    <source>
        <strain evidence="2">CM1030</strain>
        <tissue evidence="2">Blood</tissue>
    </source>
</reference>
<feature type="region of interest" description="Disordered" evidence="1">
    <location>
        <begin position="1"/>
        <end position="37"/>
    </location>
</feature>
<proteinExistence type="predicted"/>
<dbReference type="Proteomes" id="UP001529510">
    <property type="component" value="Unassembled WGS sequence"/>
</dbReference>
<feature type="region of interest" description="Disordered" evidence="1">
    <location>
        <begin position="120"/>
        <end position="197"/>
    </location>
</feature>
<comment type="caution">
    <text evidence="2">The sequence shown here is derived from an EMBL/GenBank/DDBJ whole genome shotgun (WGS) entry which is preliminary data.</text>
</comment>
<accession>A0ABD0NLF6</accession>
<name>A0ABD0NLF6_CIRMR</name>
<feature type="region of interest" description="Disordered" evidence="1">
    <location>
        <begin position="61"/>
        <end position="87"/>
    </location>
</feature>
<evidence type="ECO:0000313" key="3">
    <source>
        <dbReference type="Proteomes" id="UP001529510"/>
    </source>
</evidence>